<dbReference type="Proteomes" id="UP000185678">
    <property type="component" value="Unassembled WGS sequence"/>
</dbReference>
<dbReference type="InterPro" id="IPR011051">
    <property type="entry name" value="RmlC_Cupin_sf"/>
</dbReference>
<dbReference type="SUPFAM" id="SSF51182">
    <property type="entry name" value="RmlC-like cupins"/>
    <property type="match status" value="1"/>
</dbReference>
<dbReference type="OrthoDB" id="3829432at2"/>
<dbReference type="EMBL" id="FTOA01000008">
    <property type="protein sequence ID" value="SIT14935.1"/>
    <property type="molecule type" value="Genomic_DNA"/>
</dbReference>
<evidence type="ECO:0000313" key="1">
    <source>
        <dbReference type="EMBL" id="SIT14935.1"/>
    </source>
</evidence>
<name>A0A1N7PWK6_9PROT</name>
<evidence type="ECO:0008006" key="3">
    <source>
        <dbReference type="Google" id="ProtNLM"/>
    </source>
</evidence>
<proteinExistence type="predicted"/>
<dbReference type="Gene3D" id="2.60.120.10">
    <property type="entry name" value="Jelly Rolls"/>
    <property type="match status" value="1"/>
</dbReference>
<dbReference type="AlphaFoldDB" id="A0A1N7PWK6"/>
<dbReference type="STRING" id="80876.SAMN05421779_108111"/>
<gene>
    <name evidence="1" type="ORF">SAMN05421779_108111</name>
</gene>
<keyword evidence="2" id="KW-1185">Reference proteome</keyword>
<sequence length="104" mass="11474">MKFISTHDFQPAHAWDARDLGEVDGVTVRAHWTDQPYRWHVNDGAEVFGVLQGAVDMHWRDTDGAEHIQRLGPGEFCFAEAGDAHVAHPCGAALVLVVERKGSV</sequence>
<reference evidence="1 2" key="1">
    <citation type="submission" date="2017-01" db="EMBL/GenBank/DDBJ databases">
        <authorList>
            <person name="Mah S.A."/>
            <person name="Swanson W.J."/>
            <person name="Moy G.W."/>
            <person name="Vacquier V.D."/>
        </authorList>
    </citation>
    <scope>NUCLEOTIDE SEQUENCE [LARGE SCALE GENOMIC DNA]</scope>
    <source>
        <strain evidence="1 2">DSM 11589</strain>
    </source>
</reference>
<organism evidence="1 2">
    <name type="scientific">Insolitispirillum peregrinum</name>
    <dbReference type="NCBI Taxonomy" id="80876"/>
    <lineage>
        <taxon>Bacteria</taxon>
        <taxon>Pseudomonadati</taxon>
        <taxon>Pseudomonadota</taxon>
        <taxon>Alphaproteobacteria</taxon>
        <taxon>Rhodospirillales</taxon>
        <taxon>Novispirillaceae</taxon>
        <taxon>Insolitispirillum</taxon>
    </lineage>
</organism>
<accession>A0A1N7PWK6</accession>
<protein>
    <recommendedName>
        <fullName evidence="3">Cupin</fullName>
    </recommendedName>
</protein>
<dbReference type="InterPro" id="IPR014710">
    <property type="entry name" value="RmlC-like_jellyroll"/>
</dbReference>
<evidence type="ECO:0000313" key="2">
    <source>
        <dbReference type="Proteomes" id="UP000185678"/>
    </source>
</evidence>